<evidence type="ECO:0000313" key="16">
    <source>
        <dbReference type="Proteomes" id="UP000230292"/>
    </source>
</evidence>
<dbReference type="PRINTS" id="PR00148">
    <property type="entry name" value="ENOLASE"/>
</dbReference>
<dbReference type="AlphaFoldDB" id="A0A2M7H2V3"/>
<feature type="binding site" evidence="9">
    <location>
        <position position="345"/>
    </location>
    <ligand>
        <name>(2R)-2-phosphoglycerate</name>
        <dbReference type="ChEBI" id="CHEBI:58289"/>
    </ligand>
</feature>
<comment type="catalytic activity">
    <reaction evidence="9">
        <text>(2R)-2-phosphoglycerate = phosphoenolpyruvate + H2O</text>
        <dbReference type="Rhea" id="RHEA:10164"/>
        <dbReference type="ChEBI" id="CHEBI:15377"/>
        <dbReference type="ChEBI" id="CHEBI:58289"/>
        <dbReference type="ChEBI" id="CHEBI:58702"/>
        <dbReference type="EC" id="4.2.1.11"/>
    </reaction>
</comment>
<dbReference type="UniPathway" id="UPA00109">
    <property type="reaction ID" value="UER00187"/>
</dbReference>
<dbReference type="GO" id="GO:0000287">
    <property type="term" value="F:magnesium ion binding"/>
    <property type="evidence" value="ECO:0007669"/>
    <property type="project" value="UniProtKB-UniRule"/>
</dbReference>
<feature type="domain" description="Enolase N-terminal" evidence="14">
    <location>
        <begin position="5"/>
        <end position="135"/>
    </location>
</feature>
<comment type="similarity">
    <text evidence="2 9">Belongs to the enolase family.</text>
</comment>
<comment type="subcellular location">
    <subcellularLocation>
        <location evidence="9">Cytoplasm</location>
    </subcellularLocation>
    <subcellularLocation>
        <location evidence="9">Secreted</location>
    </subcellularLocation>
    <subcellularLocation>
        <location evidence="9">Cell surface</location>
    </subcellularLocation>
    <text evidence="9">Fractions of enolase are present in both the cytoplasm and on the cell surface.</text>
</comment>
<feature type="binding site" evidence="9">
    <location>
        <position position="169"/>
    </location>
    <ligand>
        <name>(2R)-2-phosphoglycerate</name>
        <dbReference type="ChEBI" id="CHEBI:58289"/>
    </ligand>
</feature>
<evidence type="ECO:0000256" key="1">
    <source>
        <dbReference type="ARBA" id="ARBA00005031"/>
    </source>
</evidence>
<feature type="active site" description="Proton donor" evidence="9 10">
    <location>
        <position position="211"/>
    </location>
</feature>
<dbReference type="InterPro" id="IPR020811">
    <property type="entry name" value="Enolase_N"/>
</dbReference>
<dbReference type="GO" id="GO:0004634">
    <property type="term" value="F:phosphopyruvate hydratase activity"/>
    <property type="evidence" value="ECO:0007669"/>
    <property type="project" value="UniProtKB-UniRule"/>
</dbReference>
<sequence>MKEKIDLVHAHEILDSRGNPTLNVTVVLKDGTRGSASVPSGASTGIHEVLELRDNDPRRYGGKGVLKAVNNVNVRIQKLVKGMDVFHLQKIDDDMRISDGTVNKHKLGANAILGVSMACAHAGAKRRGIPLYKHLREIYNFDFKTYKLPTPLMNVFNGGRHASTNLDMQEFIVIPHGFKTVRRKIQAGAEIFHALGEVLYKDGHDLDVGNEGGYAPNVGKTEDALEYLTKAVRRAKYKLGKEIGFGIDIAASEFYDQKKDLYILKTDRRKMTAGEMTGLLGGWMKKYPLMSIEDPLDQDAWQDWRELTAELGKKSLVIGDDLFVTNTERLKKGIDMKVANAILIKMNQIGTMTETMEAIALAQKYKYKVVISHRSGETADSTIADLAVAVNAEYIKTGAPSRSERLVKYNRLMEIEESL</sequence>
<keyword evidence="5 9" id="KW-0964">Secreted</keyword>
<evidence type="ECO:0000256" key="4">
    <source>
        <dbReference type="ARBA" id="ARBA00017068"/>
    </source>
</evidence>
<feature type="binding site" evidence="11">
    <location>
        <begin position="372"/>
        <end position="375"/>
    </location>
    <ligand>
        <name>substrate</name>
    </ligand>
</feature>
<feature type="binding site" evidence="11">
    <location>
        <position position="293"/>
    </location>
    <ligand>
        <name>substrate</name>
    </ligand>
</feature>
<keyword evidence="15" id="KW-0670">Pyruvate</keyword>
<dbReference type="InterPro" id="IPR000941">
    <property type="entry name" value="Enolase"/>
</dbReference>
<dbReference type="InterPro" id="IPR020809">
    <property type="entry name" value="Enolase_CS"/>
</dbReference>
<name>A0A2M7H2V3_9BACT</name>
<evidence type="ECO:0000256" key="6">
    <source>
        <dbReference type="ARBA" id="ARBA00022842"/>
    </source>
</evidence>
<evidence type="ECO:0000256" key="11">
    <source>
        <dbReference type="PIRSR" id="PIRSR001400-2"/>
    </source>
</evidence>
<feature type="binding site" evidence="11">
    <location>
        <position position="170"/>
    </location>
    <ligand>
        <name>substrate</name>
    </ligand>
</feature>
<dbReference type="Gene3D" id="3.30.390.10">
    <property type="entry name" value="Enolase-like, N-terminal domain"/>
    <property type="match status" value="1"/>
</dbReference>
<evidence type="ECO:0000256" key="5">
    <source>
        <dbReference type="ARBA" id="ARBA00022525"/>
    </source>
</evidence>
<dbReference type="PANTHER" id="PTHR11902:SF1">
    <property type="entry name" value="ENOLASE"/>
    <property type="match status" value="1"/>
</dbReference>
<dbReference type="GO" id="GO:0005576">
    <property type="term" value="C:extracellular region"/>
    <property type="evidence" value="ECO:0007669"/>
    <property type="project" value="UniProtKB-SubCell"/>
</dbReference>
<feature type="binding site" evidence="9">
    <location>
        <position position="375"/>
    </location>
    <ligand>
        <name>(2R)-2-phosphoglycerate</name>
        <dbReference type="ChEBI" id="CHEBI:58289"/>
    </ligand>
</feature>
<dbReference type="CDD" id="cd03313">
    <property type="entry name" value="enolase"/>
    <property type="match status" value="1"/>
</dbReference>
<feature type="binding site" evidence="9">
    <location>
        <position position="396"/>
    </location>
    <ligand>
        <name>(2R)-2-phosphoglycerate</name>
        <dbReference type="ChEBI" id="CHEBI:58289"/>
    </ligand>
</feature>
<evidence type="ECO:0000256" key="3">
    <source>
        <dbReference type="ARBA" id="ARBA00012058"/>
    </source>
</evidence>
<dbReference type="PIRSF" id="PIRSF001400">
    <property type="entry name" value="Enolase"/>
    <property type="match status" value="1"/>
</dbReference>
<reference evidence="15 16" key="1">
    <citation type="submission" date="2017-09" db="EMBL/GenBank/DDBJ databases">
        <title>Depth-based differentiation of microbial function through sediment-hosted aquifers and enrichment of novel symbionts in the deep terrestrial subsurface.</title>
        <authorList>
            <person name="Probst A.J."/>
            <person name="Ladd B."/>
            <person name="Jarett J.K."/>
            <person name="Geller-Mcgrath D.E."/>
            <person name="Sieber C.M."/>
            <person name="Emerson J.B."/>
            <person name="Anantharaman K."/>
            <person name="Thomas B.C."/>
            <person name="Malmstrom R."/>
            <person name="Stieglmeier M."/>
            <person name="Klingl A."/>
            <person name="Woyke T."/>
            <person name="Ryan C.M."/>
            <person name="Banfield J.F."/>
        </authorList>
    </citation>
    <scope>NUCLEOTIDE SEQUENCE [LARGE SCALE GENOMIC DNA]</scope>
    <source>
        <strain evidence="15">CG15_BIG_FIL_POST_REV_8_21_14_020_45_12</strain>
    </source>
</reference>
<dbReference type="Gene3D" id="3.20.20.120">
    <property type="entry name" value="Enolase-like C-terminal domain"/>
    <property type="match status" value="1"/>
</dbReference>
<dbReference type="InterPro" id="IPR029017">
    <property type="entry name" value="Enolase-like_N"/>
</dbReference>
<comment type="function">
    <text evidence="9">Catalyzes the reversible conversion of 2-phosphoglycerate (2-PG) into phosphoenolpyruvate (PEP). It is essential for the degradation of carbohydrates via glycolysis.</text>
</comment>
<feature type="binding site" evidence="11">
    <location>
        <position position="161"/>
    </location>
    <ligand>
        <name>substrate</name>
    </ligand>
</feature>
<evidence type="ECO:0000256" key="12">
    <source>
        <dbReference type="PIRSR" id="PIRSR001400-3"/>
    </source>
</evidence>
<dbReference type="SMART" id="SM01193">
    <property type="entry name" value="Enolase_N"/>
    <property type="match status" value="1"/>
</dbReference>
<comment type="pathway">
    <text evidence="1 9">Carbohydrate degradation; glycolysis; pyruvate from D-glyceraldehyde 3-phosphate: step 4/5.</text>
</comment>
<dbReference type="SMART" id="SM01192">
    <property type="entry name" value="Enolase_C"/>
    <property type="match status" value="1"/>
</dbReference>
<dbReference type="GO" id="GO:0009986">
    <property type="term" value="C:cell surface"/>
    <property type="evidence" value="ECO:0007669"/>
    <property type="project" value="UniProtKB-SubCell"/>
</dbReference>
<organism evidence="15 16">
    <name type="scientific">Candidatus Kerfeldbacteria bacterium CG15_BIG_FIL_POST_REV_8_21_14_020_45_12</name>
    <dbReference type="NCBI Taxonomy" id="2014247"/>
    <lineage>
        <taxon>Bacteria</taxon>
        <taxon>Candidatus Kerfeldiibacteriota</taxon>
    </lineage>
</organism>
<accession>A0A2M7H2V3</accession>
<dbReference type="SUPFAM" id="SSF51604">
    <property type="entry name" value="Enolase C-terminal domain-like"/>
    <property type="match status" value="1"/>
</dbReference>
<dbReference type="HAMAP" id="MF_00318">
    <property type="entry name" value="Enolase"/>
    <property type="match status" value="1"/>
</dbReference>
<proteinExistence type="inferred from homology"/>
<evidence type="ECO:0000256" key="7">
    <source>
        <dbReference type="ARBA" id="ARBA00023152"/>
    </source>
</evidence>
<protein>
    <recommendedName>
        <fullName evidence="4 9">Enolase</fullName>
        <ecNumber evidence="3 9">4.2.1.11</ecNumber>
    </recommendedName>
    <alternativeName>
        <fullName evidence="9">2-phospho-D-glycerate hydro-lyase</fullName>
    </alternativeName>
    <alternativeName>
        <fullName evidence="9">2-phosphoglycerate dehydratase</fullName>
    </alternativeName>
</protein>
<keyword evidence="7 9" id="KW-0324">Glycolysis</keyword>
<dbReference type="Pfam" id="PF00113">
    <property type="entry name" value="Enolase_C"/>
    <property type="match status" value="1"/>
</dbReference>
<keyword evidence="9 12" id="KW-0479">Metal-binding</keyword>
<feature type="binding site" evidence="9 12">
    <location>
        <position position="293"/>
    </location>
    <ligand>
        <name>Mg(2+)</name>
        <dbReference type="ChEBI" id="CHEBI:18420"/>
    </ligand>
</feature>
<dbReference type="SFLD" id="SFLDG00178">
    <property type="entry name" value="enolase"/>
    <property type="match status" value="1"/>
</dbReference>
<dbReference type="Pfam" id="PF03952">
    <property type="entry name" value="Enolase_N"/>
    <property type="match status" value="1"/>
</dbReference>
<dbReference type="EMBL" id="PFGC01000049">
    <property type="protein sequence ID" value="PIW36560.1"/>
    <property type="molecule type" value="Genomic_DNA"/>
</dbReference>
<dbReference type="GO" id="GO:0006096">
    <property type="term" value="P:glycolytic process"/>
    <property type="evidence" value="ECO:0007669"/>
    <property type="project" value="UniProtKB-UniRule"/>
</dbReference>
<comment type="caution">
    <text evidence="15">The sequence shown here is derived from an EMBL/GenBank/DDBJ whole genome shotgun (WGS) entry which is preliminary data.</text>
</comment>
<feature type="binding site" evidence="9 12">
    <location>
        <position position="248"/>
    </location>
    <ligand>
        <name>Mg(2+)</name>
        <dbReference type="ChEBI" id="CHEBI:18420"/>
    </ligand>
</feature>
<dbReference type="PANTHER" id="PTHR11902">
    <property type="entry name" value="ENOLASE"/>
    <property type="match status" value="1"/>
</dbReference>
<dbReference type="Proteomes" id="UP000230292">
    <property type="component" value="Unassembled WGS sequence"/>
</dbReference>
<keyword evidence="6 9" id="KW-0460">Magnesium</keyword>
<evidence type="ECO:0000256" key="2">
    <source>
        <dbReference type="ARBA" id="ARBA00009604"/>
    </source>
</evidence>
<dbReference type="EC" id="4.2.1.11" evidence="3 9"/>
<evidence type="ECO:0000256" key="8">
    <source>
        <dbReference type="ARBA" id="ARBA00023239"/>
    </source>
</evidence>
<dbReference type="InterPro" id="IPR036849">
    <property type="entry name" value="Enolase-like_C_sf"/>
</dbReference>
<dbReference type="GO" id="GO:0000015">
    <property type="term" value="C:phosphopyruvate hydratase complex"/>
    <property type="evidence" value="ECO:0007669"/>
    <property type="project" value="InterPro"/>
</dbReference>
<feature type="active site" description="Proton acceptor" evidence="9 10">
    <location>
        <position position="345"/>
    </location>
</feature>
<evidence type="ECO:0000313" key="15">
    <source>
        <dbReference type="EMBL" id="PIW36560.1"/>
    </source>
</evidence>
<comment type="cofactor">
    <cofactor evidence="9">
        <name>Mg(2+)</name>
        <dbReference type="ChEBI" id="CHEBI:18420"/>
    </cofactor>
    <text evidence="9">Binds a second Mg(2+) ion via substrate during catalysis.</text>
</comment>
<feature type="binding site" evidence="11">
    <location>
        <position position="320"/>
    </location>
    <ligand>
        <name>substrate</name>
    </ligand>
</feature>
<evidence type="ECO:0000259" key="13">
    <source>
        <dbReference type="SMART" id="SM01192"/>
    </source>
</evidence>
<comment type="cofactor">
    <cofactor evidence="12">
        <name>Mg(2+)</name>
        <dbReference type="ChEBI" id="CHEBI:18420"/>
    </cofactor>
    <text evidence="12">Mg(2+) is required for catalysis and for stabilizing the dimer.</text>
</comment>
<dbReference type="NCBIfam" id="TIGR01060">
    <property type="entry name" value="eno"/>
    <property type="match status" value="1"/>
</dbReference>
<evidence type="ECO:0000256" key="10">
    <source>
        <dbReference type="PIRSR" id="PIRSR001400-1"/>
    </source>
</evidence>
<dbReference type="SUPFAM" id="SSF54826">
    <property type="entry name" value="Enolase N-terminal domain-like"/>
    <property type="match status" value="1"/>
</dbReference>
<dbReference type="PROSITE" id="PS00164">
    <property type="entry name" value="ENOLASE"/>
    <property type="match status" value="1"/>
</dbReference>
<feature type="binding site" evidence="9 12">
    <location>
        <position position="320"/>
    </location>
    <ligand>
        <name>Mg(2+)</name>
        <dbReference type="ChEBI" id="CHEBI:18420"/>
    </ligand>
</feature>
<keyword evidence="8 9" id="KW-0456">Lyase</keyword>
<dbReference type="InterPro" id="IPR020810">
    <property type="entry name" value="Enolase_C"/>
</dbReference>
<dbReference type="SFLD" id="SFLDF00002">
    <property type="entry name" value="enolase"/>
    <property type="match status" value="1"/>
</dbReference>
<feature type="binding site" evidence="9">
    <location>
        <position position="374"/>
    </location>
    <ligand>
        <name>(2R)-2-phosphoglycerate</name>
        <dbReference type="ChEBI" id="CHEBI:58289"/>
    </ligand>
</feature>
<evidence type="ECO:0000256" key="9">
    <source>
        <dbReference type="HAMAP-Rule" id="MF_00318"/>
    </source>
</evidence>
<keyword evidence="9" id="KW-0963">Cytoplasm</keyword>
<feature type="domain" description="Enolase C-terminal TIM barrel" evidence="13">
    <location>
        <begin position="145"/>
        <end position="419"/>
    </location>
</feature>
<dbReference type="SFLD" id="SFLDS00001">
    <property type="entry name" value="Enolase"/>
    <property type="match status" value="1"/>
</dbReference>
<evidence type="ECO:0000259" key="14">
    <source>
        <dbReference type="SMART" id="SM01193"/>
    </source>
</evidence>
<feature type="binding site" evidence="11">
    <location>
        <position position="396"/>
    </location>
    <ligand>
        <name>substrate</name>
    </ligand>
</feature>
<gene>
    <name evidence="9" type="primary">eno</name>
    <name evidence="15" type="ORF">COW24_04700</name>
</gene>